<keyword evidence="1" id="KW-1133">Transmembrane helix</keyword>
<reference evidence="3" key="1">
    <citation type="submission" date="2022-12" db="EMBL/GenBank/DDBJ databases">
        <title>Isolation and characterisation of novel Methanocorpusculum spp. from native Australian herbivores indicates the genus is ancestrally host-associated.</title>
        <authorList>
            <person name="Volmer J.G."/>
            <person name="Soo R.M."/>
            <person name="Evans P.N."/>
            <person name="Hoedt E.C."/>
            <person name="Astorga Alsina A.L."/>
            <person name="Woodcroft B.J."/>
            <person name="Tyson G.W."/>
            <person name="Hugenholtz P."/>
            <person name="Morrison M."/>
        </authorList>
    </citation>
    <scope>NUCLEOTIDE SEQUENCE</scope>
    <source>
        <strain evidence="3">MG</strain>
    </source>
</reference>
<comment type="caution">
    <text evidence="3">The sequence shown here is derived from an EMBL/GenBank/DDBJ whole genome shotgun (WGS) entry which is preliminary data.</text>
</comment>
<keyword evidence="4" id="KW-1185">Reference proteome</keyword>
<dbReference type="NCBIfam" id="TIGR02537">
    <property type="entry name" value="arch_flag_Nterm"/>
    <property type="match status" value="1"/>
</dbReference>
<evidence type="ECO:0000313" key="4">
    <source>
        <dbReference type="Proteomes" id="UP001141422"/>
    </source>
</evidence>
<dbReference type="Proteomes" id="UP001141422">
    <property type="component" value="Unassembled WGS sequence"/>
</dbReference>
<feature type="domain" description="Archaeal Type IV pilin N-terminal" evidence="2">
    <location>
        <begin position="9"/>
        <end position="82"/>
    </location>
</feature>
<dbReference type="InterPro" id="IPR013373">
    <property type="entry name" value="Flagellin/pilin_N_arc"/>
</dbReference>
<dbReference type="EMBL" id="JAPTGB010000002">
    <property type="protein sequence ID" value="MCZ0859839.1"/>
    <property type="molecule type" value="Genomic_DNA"/>
</dbReference>
<evidence type="ECO:0000259" key="2">
    <source>
        <dbReference type="Pfam" id="PF07790"/>
    </source>
</evidence>
<keyword evidence="1" id="KW-0812">Transmembrane</keyword>
<gene>
    <name evidence="3" type="ORF">O0S10_01190</name>
</gene>
<dbReference type="Pfam" id="PF07790">
    <property type="entry name" value="Pilin_N"/>
    <property type="match status" value="1"/>
</dbReference>
<accession>A0ABT4IDM6</accession>
<name>A0ABT4IDM6_9EURY</name>
<feature type="transmembrane region" description="Helical" evidence="1">
    <location>
        <begin position="12"/>
        <end position="35"/>
    </location>
</feature>
<proteinExistence type="predicted"/>
<organism evidence="3 4">
    <name type="scientific">Methanocorpusculum petauri</name>
    <dbReference type="NCBI Taxonomy" id="3002863"/>
    <lineage>
        <taxon>Archaea</taxon>
        <taxon>Methanobacteriati</taxon>
        <taxon>Methanobacteriota</taxon>
        <taxon>Stenosarchaea group</taxon>
        <taxon>Methanomicrobia</taxon>
        <taxon>Methanomicrobiales</taxon>
        <taxon>Methanocorpusculaceae</taxon>
        <taxon>Methanocorpusculum</taxon>
    </lineage>
</organism>
<keyword evidence="1" id="KW-0472">Membrane</keyword>
<sequence>MKTEKKSSDAVSPVVGVMLMLVVTIIIAALVSSFASGLADSQSTPPQLALKGIYSQSGGLTITHAGGDPVALADVAFITTPSELFGADANKFAWTVDKSIILNSKGKSILNATSGFYTTAALVSGDSLHVAHENCVDYSTTAGWQGPSPGVNANAQILWTGGGKSEYFGSYAFCNPENVGKYFYLDMVDPAGSIIARAKVTITA</sequence>
<evidence type="ECO:0000256" key="1">
    <source>
        <dbReference type="SAM" id="Phobius"/>
    </source>
</evidence>
<dbReference type="RefSeq" id="WP_268924058.1">
    <property type="nucleotide sequence ID" value="NZ_JAPTGB010000002.1"/>
</dbReference>
<dbReference type="InterPro" id="IPR012859">
    <property type="entry name" value="Pilin_N_archaeal"/>
</dbReference>
<protein>
    <submittedName>
        <fullName evidence="3">Type IV pilin N-terminal domain-containing protein</fullName>
    </submittedName>
</protein>
<evidence type="ECO:0000313" key="3">
    <source>
        <dbReference type="EMBL" id="MCZ0859839.1"/>
    </source>
</evidence>